<dbReference type="InterPro" id="IPR001650">
    <property type="entry name" value="Helicase_C-like"/>
</dbReference>
<name>A0A7X0SFU8_9CLOT</name>
<dbReference type="EMBL" id="JACKWY010000007">
    <property type="protein sequence ID" value="MBB6715568.1"/>
    <property type="molecule type" value="Genomic_DNA"/>
</dbReference>
<dbReference type="InterPro" id="IPR025202">
    <property type="entry name" value="PLD-like_dom"/>
</dbReference>
<dbReference type="RefSeq" id="WP_185164791.1">
    <property type="nucleotide sequence ID" value="NZ_JACKWY010000007.1"/>
</dbReference>
<reference evidence="3 4" key="1">
    <citation type="submission" date="2020-08" db="EMBL/GenBank/DDBJ databases">
        <title>Clostridia isolated from Swiss meat.</title>
        <authorList>
            <person name="Wambui J."/>
            <person name="Stevens M.J.A."/>
            <person name="Stephan R."/>
        </authorList>
    </citation>
    <scope>NUCLEOTIDE SEQUENCE [LARGE SCALE GENOMIC DNA]</scope>
    <source>
        <strain evidence="3 4">CM001</strain>
    </source>
</reference>
<dbReference type="Proteomes" id="UP000585258">
    <property type="component" value="Unassembled WGS sequence"/>
</dbReference>
<dbReference type="SUPFAM" id="SSF52540">
    <property type="entry name" value="P-loop containing nucleoside triphosphate hydrolases"/>
    <property type="match status" value="1"/>
</dbReference>
<feature type="domain" description="Helicase ATP-binding" evidence="1">
    <location>
        <begin position="244"/>
        <end position="394"/>
    </location>
</feature>
<dbReference type="GO" id="GO:0004386">
    <property type="term" value="F:helicase activity"/>
    <property type="evidence" value="ECO:0007669"/>
    <property type="project" value="UniProtKB-KW"/>
</dbReference>
<keyword evidence="3" id="KW-0378">Hydrolase</keyword>
<sequence>MSIENKEYISVIEDITIKEAGIAEKGIYTTGISSSNAITGGDDFLYYRLKESFKTSKRIDIIVSFLMESGVRMILNDLEDALNRGATIRILTGNYLNITQPQALYLLKDKLKNRVDLRFYNTPNKSFHPKSYMFHDNVDSEIYIGSSNISRGALTSSIEWNYRFTKTQHNNDFNVFYNNFEDLFNNHSLEITDEVLKDYSKSWTRPNVYKDFEKSDVEEVENSNVSNLFEPRGAQIEALYALKQCKEEGYDKGLVVAATGIGKTYLAAFDSIKYEKVLFIAHREEIIKQAAISFKNVRNSDDIGYFYGNNKDTDNKCIFALVQTLGKEEYLNCKYFPRNYFDYIVVDEFHHAVSGNYKNIMEYFKPKFLLGLTATPERLDSKDVFSLCDYNNVYEVRLKDAINKGYLVPFRYYGIYDETVSYEDIEFKNGKYNDKELEEALMLSKRGNLILNNYLKYNSKTAMGFCSSRKHAEYMAKYFSEKGVESVAVYSGETGEYSEERKVALAKLSSGEIKVVFSVDMFNEGVDIQGIDMVMFLRPTQSPTVFLQQLGRGLRKYKDKNYLNVLDFIGNYKKANLIPFLLSGKDYNKLESKNNGQGDYEYPEECVIDFDFRLVDIFKQQAAREMKIKDRIREEYNIIKAELGHRPSRVEFFTNIDDEVYENIRGNGNLNPLADYMEFLYVNGELTKEEKELYNNRGREFINMIESTSMSKTYKMPVLLAFYNNGDIKMEITEEDIYRSFYEFYHKGSNKVDMLKDKGTKDFESWDKVKYVKLAKTNPVKFLLKTHGDFFIEKEGYVMALRDDLFDVVKDNEFKKHMKDAIELRVATYYKHRFLDKMGLE</sequence>
<dbReference type="Pfam" id="PF04851">
    <property type="entry name" value="ResIII"/>
    <property type="match status" value="1"/>
</dbReference>
<dbReference type="GO" id="GO:0016787">
    <property type="term" value="F:hydrolase activity"/>
    <property type="evidence" value="ECO:0007669"/>
    <property type="project" value="InterPro"/>
</dbReference>
<dbReference type="Pfam" id="PF13091">
    <property type="entry name" value="PLDc_2"/>
    <property type="match status" value="1"/>
</dbReference>
<dbReference type="Gene3D" id="3.30.870.10">
    <property type="entry name" value="Endonuclease Chain A"/>
    <property type="match status" value="1"/>
</dbReference>
<dbReference type="PROSITE" id="PS51194">
    <property type="entry name" value="HELICASE_CTER"/>
    <property type="match status" value="1"/>
</dbReference>
<dbReference type="GO" id="GO:0005829">
    <property type="term" value="C:cytosol"/>
    <property type="evidence" value="ECO:0007669"/>
    <property type="project" value="TreeGrafter"/>
</dbReference>
<protein>
    <submittedName>
        <fullName evidence="3">DEAD/DEAH box helicase family protein</fullName>
    </submittedName>
</protein>
<dbReference type="Gene3D" id="3.40.50.300">
    <property type="entry name" value="P-loop containing nucleotide triphosphate hydrolases"/>
    <property type="match status" value="2"/>
</dbReference>
<proteinExistence type="predicted"/>
<feature type="domain" description="Helicase C-terminal" evidence="2">
    <location>
        <begin position="449"/>
        <end position="608"/>
    </location>
</feature>
<evidence type="ECO:0000313" key="3">
    <source>
        <dbReference type="EMBL" id="MBB6715568.1"/>
    </source>
</evidence>
<dbReference type="PANTHER" id="PTHR47396:SF1">
    <property type="entry name" value="ATP-DEPENDENT HELICASE IRC3-RELATED"/>
    <property type="match status" value="1"/>
</dbReference>
<dbReference type="CDD" id="cd18799">
    <property type="entry name" value="SF2_C_EcoAI-like"/>
    <property type="match status" value="1"/>
</dbReference>
<dbReference type="CDD" id="cd09205">
    <property type="entry name" value="PLDc_N_DEXD_b3"/>
    <property type="match status" value="1"/>
</dbReference>
<dbReference type="SMART" id="SM00487">
    <property type="entry name" value="DEXDc"/>
    <property type="match status" value="1"/>
</dbReference>
<dbReference type="GO" id="GO:0005524">
    <property type="term" value="F:ATP binding"/>
    <property type="evidence" value="ECO:0007669"/>
    <property type="project" value="InterPro"/>
</dbReference>
<evidence type="ECO:0000259" key="2">
    <source>
        <dbReference type="PROSITE" id="PS51194"/>
    </source>
</evidence>
<dbReference type="AlphaFoldDB" id="A0A7X0SFU8"/>
<dbReference type="InterPro" id="IPR006935">
    <property type="entry name" value="Helicase/UvrB_N"/>
</dbReference>
<dbReference type="InterPro" id="IPR027417">
    <property type="entry name" value="P-loop_NTPase"/>
</dbReference>
<evidence type="ECO:0000313" key="4">
    <source>
        <dbReference type="Proteomes" id="UP000585258"/>
    </source>
</evidence>
<dbReference type="SMART" id="SM00490">
    <property type="entry name" value="HELICc"/>
    <property type="match status" value="1"/>
</dbReference>
<dbReference type="GO" id="GO:0003677">
    <property type="term" value="F:DNA binding"/>
    <property type="evidence" value="ECO:0007669"/>
    <property type="project" value="InterPro"/>
</dbReference>
<dbReference type="PROSITE" id="PS51192">
    <property type="entry name" value="HELICASE_ATP_BIND_1"/>
    <property type="match status" value="1"/>
</dbReference>
<dbReference type="Pfam" id="PF00271">
    <property type="entry name" value="Helicase_C"/>
    <property type="match status" value="1"/>
</dbReference>
<dbReference type="SUPFAM" id="SSF56024">
    <property type="entry name" value="Phospholipase D/nuclease"/>
    <property type="match status" value="1"/>
</dbReference>
<dbReference type="InterPro" id="IPR014001">
    <property type="entry name" value="Helicase_ATP-bd"/>
</dbReference>
<dbReference type="PANTHER" id="PTHR47396">
    <property type="entry name" value="TYPE I RESTRICTION ENZYME ECOKI R PROTEIN"/>
    <property type="match status" value="1"/>
</dbReference>
<accession>A0A7X0SFU8</accession>
<keyword evidence="3" id="KW-0347">Helicase</keyword>
<keyword evidence="3" id="KW-0547">Nucleotide-binding</keyword>
<evidence type="ECO:0000259" key="1">
    <source>
        <dbReference type="PROSITE" id="PS51192"/>
    </source>
</evidence>
<keyword evidence="3" id="KW-0067">ATP-binding</keyword>
<dbReference type="CDD" id="cd18032">
    <property type="entry name" value="DEXHc_RE_I_III_res"/>
    <property type="match status" value="1"/>
</dbReference>
<comment type="caution">
    <text evidence="3">The sequence shown here is derived from an EMBL/GenBank/DDBJ whole genome shotgun (WGS) entry which is preliminary data.</text>
</comment>
<organism evidence="3 4">
    <name type="scientific">Clostridium gasigenes</name>
    <dbReference type="NCBI Taxonomy" id="94869"/>
    <lineage>
        <taxon>Bacteria</taxon>
        <taxon>Bacillati</taxon>
        <taxon>Bacillota</taxon>
        <taxon>Clostridia</taxon>
        <taxon>Eubacteriales</taxon>
        <taxon>Clostridiaceae</taxon>
        <taxon>Clostridium</taxon>
    </lineage>
</organism>
<gene>
    <name evidence="3" type="ORF">H7E68_12720</name>
</gene>
<dbReference type="InterPro" id="IPR050742">
    <property type="entry name" value="Helicase_Restrict-Modif_Enz"/>
</dbReference>